<feature type="domain" description="Lactate/malate dehydrogenase C-terminal" evidence="13">
    <location>
        <begin position="169"/>
        <end position="330"/>
    </location>
</feature>
<evidence type="ECO:0000259" key="13">
    <source>
        <dbReference type="Pfam" id="PF02866"/>
    </source>
</evidence>
<comment type="similarity">
    <text evidence="1">Belongs to the LDH/MDH superfamily. MDH type 1 family.</text>
</comment>
<dbReference type="InParanoid" id="B4MY58"/>
<dbReference type="NCBIfam" id="TIGR01772">
    <property type="entry name" value="MDH_euk_gproteo"/>
    <property type="match status" value="1"/>
</dbReference>
<feature type="binding site" evidence="9">
    <location>
        <begin position="30"/>
        <end position="36"/>
    </location>
    <ligand>
        <name>NAD(+)</name>
        <dbReference type="ChEBI" id="CHEBI:57540"/>
    </ligand>
</feature>
<dbReference type="OMA" id="PRLPGMQ"/>
<evidence type="ECO:0000256" key="3">
    <source>
        <dbReference type="ARBA" id="ARBA00022532"/>
    </source>
</evidence>
<evidence type="ECO:0000256" key="11">
    <source>
        <dbReference type="RuleBase" id="RU003405"/>
    </source>
</evidence>
<feature type="binding site" evidence="9">
    <location>
        <position position="116"/>
    </location>
    <ligand>
        <name>NAD(+)</name>
        <dbReference type="ChEBI" id="CHEBI:57540"/>
    </ligand>
</feature>
<dbReference type="PROSITE" id="PS00068">
    <property type="entry name" value="MDH"/>
    <property type="match status" value="1"/>
</dbReference>
<dbReference type="Proteomes" id="UP000007798">
    <property type="component" value="Unassembled WGS sequence"/>
</dbReference>
<sequence>MFAARKILSDIPSFTWRYLLARTLKVAIVGAGGGIGQPLSLLLRQSPGITKLALHDLHGTKGLAVDHSHICTQVRVSGYEGEKELEMAVSNSDVVVVAAGMPRLPGMERDHLMAANGKVAIKVANAISVACPHAFVAFITNPINMIVPAAAQILKAAGTFNPKRLFGITTLDLVRSKKFIGDHMQINPEAVNIPVIGGHAGITILPLFSQCQPQFNGNASDIEKLTKRIQEAGTEVVNAKAGQGSATISMAFAGAKFVDSLLRALNGEERLVECAFVASTLTDAPFFASPLELGKQGIKRHLDLPNLSESEKQALEKLLPVLKKNAIEGQMFAHNFTAERIKKLSN</sequence>
<dbReference type="EMBL" id="CH963894">
    <property type="protein sequence ID" value="EDW77047.1"/>
    <property type="molecule type" value="Genomic_DNA"/>
</dbReference>
<accession>B4MY58</accession>
<name>B4MY58_DROWI</name>
<evidence type="ECO:0000256" key="8">
    <source>
        <dbReference type="PIRSR" id="PIRSR000102-2"/>
    </source>
</evidence>
<dbReference type="FunCoup" id="B4MY58">
    <property type="interactions" value="160"/>
</dbReference>
<evidence type="ECO:0000256" key="6">
    <source>
        <dbReference type="ARBA" id="ARBA00048313"/>
    </source>
</evidence>
<dbReference type="InterPro" id="IPR001557">
    <property type="entry name" value="L-lactate/malate_DH"/>
</dbReference>
<feature type="binding site" evidence="8">
    <location>
        <position position="175"/>
    </location>
    <ligand>
        <name>substrate</name>
    </ligand>
</feature>
<dbReference type="EC" id="1.1.1.37" evidence="11"/>
<comment type="catalytic activity">
    <reaction evidence="6 11">
        <text>(S)-malate + NAD(+) = oxaloacetate + NADH + H(+)</text>
        <dbReference type="Rhea" id="RHEA:21432"/>
        <dbReference type="ChEBI" id="CHEBI:15378"/>
        <dbReference type="ChEBI" id="CHEBI:15589"/>
        <dbReference type="ChEBI" id="CHEBI:16452"/>
        <dbReference type="ChEBI" id="CHEBI:57540"/>
        <dbReference type="ChEBI" id="CHEBI:57945"/>
        <dbReference type="EC" id="1.1.1.37"/>
    </reaction>
</comment>
<dbReference type="STRING" id="7260.B4MY58"/>
<dbReference type="AlphaFoldDB" id="B4MY58"/>
<dbReference type="FunFam" id="3.90.110.10:FF:000001">
    <property type="entry name" value="Malate dehydrogenase"/>
    <property type="match status" value="1"/>
</dbReference>
<dbReference type="PANTHER" id="PTHR11540:SF16">
    <property type="entry name" value="MALATE DEHYDROGENASE, MITOCHONDRIAL"/>
    <property type="match status" value="1"/>
</dbReference>
<dbReference type="PhylomeDB" id="B4MY58"/>
<dbReference type="GO" id="GO:0006099">
    <property type="term" value="P:tricarboxylic acid cycle"/>
    <property type="evidence" value="ECO:0007669"/>
    <property type="project" value="UniProtKB-KW"/>
</dbReference>
<evidence type="ECO:0000313" key="14">
    <source>
        <dbReference type="EMBL" id="EDW77047.1"/>
    </source>
</evidence>
<feature type="binding site" evidence="9">
    <location>
        <position position="56"/>
    </location>
    <ligand>
        <name>NAD(+)</name>
        <dbReference type="ChEBI" id="CHEBI:57540"/>
    </ligand>
</feature>
<dbReference type="GO" id="GO:0030060">
    <property type="term" value="F:L-malate dehydrogenase (NAD+) activity"/>
    <property type="evidence" value="ECO:0007669"/>
    <property type="project" value="UniProtKB-EC"/>
</dbReference>
<keyword evidence="15" id="KW-1185">Reference proteome</keyword>
<protein>
    <recommendedName>
        <fullName evidence="11">Malate dehydrogenase</fullName>
        <ecNumber evidence="11">1.1.1.37</ecNumber>
    </recommendedName>
</protein>
<proteinExistence type="inferred from homology"/>
<feature type="binding site" evidence="8">
    <location>
        <position position="103"/>
    </location>
    <ligand>
        <name>substrate</name>
    </ligand>
</feature>
<reference evidence="14 15" key="1">
    <citation type="journal article" date="2007" name="Nature">
        <title>Evolution of genes and genomes on the Drosophila phylogeny.</title>
        <authorList>
            <consortium name="Drosophila 12 Genomes Consortium"/>
            <person name="Clark A.G."/>
            <person name="Eisen M.B."/>
            <person name="Smith D.R."/>
            <person name="Bergman C.M."/>
            <person name="Oliver B."/>
            <person name="Markow T.A."/>
            <person name="Kaufman T.C."/>
            <person name="Kellis M."/>
            <person name="Gelbart W."/>
            <person name="Iyer V.N."/>
            <person name="Pollard D.A."/>
            <person name="Sackton T.B."/>
            <person name="Larracuente A.M."/>
            <person name="Singh N.D."/>
            <person name="Abad J.P."/>
            <person name="Abt D.N."/>
            <person name="Adryan B."/>
            <person name="Aguade M."/>
            <person name="Akashi H."/>
            <person name="Anderson W.W."/>
            <person name="Aquadro C.F."/>
            <person name="Ardell D.H."/>
            <person name="Arguello R."/>
            <person name="Artieri C.G."/>
            <person name="Barbash D.A."/>
            <person name="Barker D."/>
            <person name="Barsanti P."/>
            <person name="Batterham P."/>
            <person name="Batzoglou S."/>
            <person name="Begun D."/>
            <person name="Bhutkar A."/>
            <person name="Blanco E."/>
            <person name="Bosak S.A."/>
            <person name="Bradley R.K."/>
            <person name="Brand A.D."/>
            <person name="Brent M.R."/>
            <person name="Brooks A.N."/>
            <person name="Brown R.H."/>
            <person name="Butlin R.K."/>
            <person name="Caggese C."/>
            <person name="Calvi B.R."/>
            <person name="Bernardo de Carvalho A."/>
            <person name="Caspi A."/>
            <person name="Castrezana S."/>
            <person name="Celniker S.E."/>
            <person name="Chang J.L."/>
            <person name="Chapple C."/>
            <person name="Chatterji S."/>
            <person name="Chinwalla A."/>
            <person name="Civetta A."/>
            <person name="Clifton S.W."/>
            <person name="Comeron J.M."/>
            <person name="Costello J.C."/>
            <person name="Coyne J.A."/>
            <person name="Daub J."/>
            <person name="David R.G."/>
            <person name="Delcher A.L."/>
            <person name="Delehaunty K."/>
            <person name="Do C.B."/>
            <person name="Ebling H."/>
            <person name="Edwards K."/>
            <person name="Eickbush T."/>
            <person name="Evans J.D."/>
            <person name="Filipski A."/>
            <person name="Findeiss S."/>
            <person name="Freyhult E."/>
            <person name="Fulton L."/>
            <person name="Fulton R."/>
            <person name="Garcia A.C."/>
            <person name="Gardiner A."/>
            <person name="Garfield D.A."/>
            <person name="Garvin B.E."/>
            <person name="Gibson G."/>
            <person name="Gilbert D."/>
            <person name="Gnerre S."/>
            <person name="Godfrey J."/>
            <person name="Good R."/>
            <person name="Gotea V."/>
            <person name="Gravely B."/>
            <person name="Greenberg A.J."/>
            <person name="Griffiths-Jones S."/>
            <person name="Gross S."/>
            <person name="Guigo R."/>
            <person name="Gustafson E.A."/>
            <person name="Haerty W."/>
            <person name="Hahn M.W."/>
            <person name="Halligan D.L."/>
            <person name="Halpern A.L."/>
            <person name="Halter G.M."/>
            <person name="Han M.V."/>
            <person name="Heger A."/>
            <person name="Hillier L."/>
            <person name="Hinrichs A.S."/>
            <person name="Holmes I."/>
            <person name="Hoskins R.A."/>
            <person name="Hubisz M.J."/>
            <person name="Hultmark D."/>
            <person name="Huntley M.A."/>
            <person name="Jaffe D.B."/>
            <person name="Jagadeeshan S."/>
            <person name="Jeck W.R."/>
            <person name="Johnson J."/>
            <person name="Jones C.D."/>
            <person name="Jordan W.C."/>
            <person name="Karpen G.H."/>
            <person name="Kataoka E."/>
            <person name="Keightley P.D."/>
            <person name="Kheradpour P."/>
            <person name="Kirkness E.F."/>
            <person name="Koerich L.B."/>
            <person name="Kristiansen K."/>
            <person name="Kudrna D."/>
            <person name="Kulathinal R.J."/>
            <person name="Kumar S."/>
            <person name="Kwok R."/>
            <person name="Lander E."/>
            <person name="Langley C.H."/>
            <person name="Lapoint R."/>
            <person name="Lazzaro B.P."/>
            <person name="Lee S.J."/>
            <person name="Levesque L."/>
            <person name="Li R."/>
            <person name="Lin C.F."/>
            <person name="Lin M.F."/>
            <person name="Lindblad-Toh K."/>
            <person name="Llopart A."/>
            <person name="Long M."/>
            <person name="Low L."/>
            <person name="Lozovsky E."/>
            <person name="Lu J."/>
            <person name="Luo M."/>
            <person name="Machado C.A."/>
            <person name="Makalowski W."/>
            <person name="Marzo M."/>
            <person name="Matsuda M."/>
            <person name="Matzkin L."/>
            <person name="McAllister B."/>
            <person name="McBride C.S."/>
            <person name="McKernan B."/>
            <person name="McKernan K."/>
            <person name="Mendez-Lago M."/>
            <person name="Minx P."/>
            <person name="Mollenhauer M.U."/>
            <person name="Montooth K."/>
            <person name="Mount S.M."/>
            <person name="Mu X."/>
            <person name="Myers E."/>
            <person name="Negre B."/>
            <person name="Newfeld S."/>
            <person name="Nielsen R."/>
            <person name="Noor M.A."/>
            <person name="O'Grady P."/>
            <person name="Pachter L."/>
            <person name="Papaceit M."/>
            <person name="Parisi M.J."/>
            <person name="Parisi M."/>
            <person name="Parts L."/>
            <person name="Pedersen J.S."/>
            <person name="Pesole G."/>
            <person name="Phillippy A.M."/>
            <person name="Ponting C.P."/>
            <person name="Pop M."/>
            <person name="Porcelli D."/>
            <person name="Powell J.R."/>
            <person name="Prohaska S."/>
            <person name="Pruitt K."/>
            <person name="Puig M."/>
            <person name="Quesneville H."/>
            <person name="Ram K.R."/>
            <person name="Rand D."/>
            <person name="Rasmussen M.D."/>
            <person name="Reed L.K."/>
            <person name="Reenan R."/>
            <person name="Reily A."/>
            <person name="Remington K.A."/>
            <person name="Rieger T.T."/>
            <person name="Ritchie M.G."/>
            <person name="Robin C."/>
            <person name="Rogers Y.H."/>
            <person name="Rohde C."/>
            <person name="Rozas J."/>
            <person name="Rubenfield M.J."/>
            <person name="Ruiz A."/>
            <person name="Russo S."/>
            <person name="Salzberg S.L."/>
            <person name="Sanchez-Gracia A."/>
            <person name="Saranga D.J."/>
            <person name="Sato H."/>
            <person name="Schaeffer S.W."/>
            <person name="Schatz M.C."/>
            <person name="Schlenke T."/>
            <person name="Schwartz R."/>
            <person name="Segarra C."/>
            <person name="Singh R.S."/>
            <person name="Sirot L."/>
            <person name="Sirota M."/>
            <person name="Sisneros N.B."/>
            <person name="Smith C.D."/>
            <person name="Smith T.F."/>
            <person name="Spieth J."/>
            <person name="Stage D.E."/>
            <person name="Stark A."/>
            <person name="Stephan W."/>
            <person name="Strausberg R.L."/>
            <person name="Strempel S."/>
            <person name="Sturgill D."/>
            <person name="Sutton G."/>
            <person name="Sutton G.G."/>
            <person name="Tao W."/>
            <person name="Teichmann S."/>
            <person name="Tobari Y.N."/>
            <person name="Tomimura Y."/>
            <person name="Tsolas J.M."/>
            <person name="Valente V.L."/>
            <person name="Venter E."/>
            <person name="Venter J.C."/>
            <person name="Vicario S."/>
            <person name="Vieira F.G."/>
            <person name="Vilella A.J."/>
            <person name="Villasante A."/>
            <person name="Walenz B."/>
            <person name="Wang J."/>
            <person name="Wasserman M."/>
            <person name="Watts T."/>
            <person name="Wilson D."/>
            <person name="Wilson R.K."/>
            <person name="Wing R.A."/>
            <person name="Wolfner M.F."/>
            <person name="Wong A."/>
            <person name="Wong G.K."/>
            <person name="Wu C.I."/>
            <person name="Wu G."/>
            <person name="Yamamoto D."/>
            <person name="Yang H.P."/>
            <person name="Yang S.P."/>
            <person name="Yorke J.A."/>
            <person name="Yoshida K."/>
            <person name="Zdobnov E."/>
            <person name="Zhang P."/>
            <person name="Zhang Y."/>
            <person name="Zimin A.V."/>
            <person name="Baldwin J."/>
            <person name="Abdouelleil A."/>
            <person name="Abdulkadir J."/>
            <person name="Abebe A."/>
            <person name="Abera B."/>
            <person name="Abreu J."/>
            <person name="Acer S.C."/>
            <person name="Aftuck L."/>
            <person name="Alexander A."/>
            <person name="An P."/>
            <person name="Anderson E."/>
            <person name="Anderson S."/>
            <person name="Arachi H."/>
            <person name="Azer M."/>
            <person name="Bachantsang P."/>
            <person name="Barry A."/>
            <person name="Bayul T."/>
            <person name="Berlin A."/>
            <person name="Bessette D."/>
            <person name="Bloom T."/>
            <person name="Blye J."/>
            <person name="Boguslavskiy L."/>
            <person name="Bonnet C."/>
            <person name="Boukhgalter B."/>
            <person name="Bourzgui I."/>
            <person name="Brown A."/>
            <person name="Cahill P."/>
            <person name="Channer S."/>
            <person name="Cheshatsang Y."/>
            <person name="Chuda L."/>
            <person name="Citroen M."/>
            <person name="Collymore A."/>
            <person name="Cooke P."/>
            <person name="Costello M."/>
            <person name="D'Aco K."/>
            <person name="Daza R."/>
            <person name="De Haan G."/>
            <person name="DeGray S."/>
            <person name="DeMaso C."/>
            <person name="Dhargay N."/>
            <person name="Dooley K."/>
            <person name="Dooley E."/>
            <person name="Doricent M."/>
            <person name="Dorje P."/>
            <person name="Dorjee K."/>
            <person name="Dupes A."/>
            <person name="Elong R."/>
            <person name="Falk J."/>
            <person name="Farina A."/>
            <person name="Faro S."/>
            <person name="Ferguson D."/>
            <person name="Fisher S."/>
            <person name="Foley C.D."/>
            <person name="Franke A."/>
            <person name="Friedrich D."/>
            <person name="Gadbois L."/>
            <person name="Gearin G."/>
            <person name="Gearin C.R."/>
            <person name="Giannoukos G."/>
            <person name="Goode T."/>
            <person name="Graham J."/>
            <person name="Grandbois E."/>
            <person name="Grewal S."/>
            <person name="Gyaltsen K."/>
            <person name="Hafez N."/>
            <person name="Hagos B."/>
            <person name="Hall J."/>
            <person name="Henson C."/>
            <person name="Hollinger A."/>
            <person name="Honan T."/>
            <person name="Huard M.D."/>
            <person name="Hughes L."/>
            <person name="Hurhula B."/>
            <person name="Husby M.E."/>
            <person name="Kamat A."/>
            <person name="Kanga B."/>
            <person name="Kashin S."/>
            <person name="Khazanovich D."/>
            <person name="Kisner P."/>
            <person name="Lance K."/>
            <person name="Lara M."/>
            <person name="Lee W."/>
            <person name="Lennon N."/>
            <person name="Letendre F."/>
            <person name="LeVine R."/>
            <person name="Lipovsky A."/>
            <person name="Liu X."/>
            <person name="Liu J."/>
            <person name="Liu S."/>
            <person name="Lokyitsang T."/>
            <person name="Lokyitsang Y."/>
            <person name="Lubonja R."/>
            <person name="Lui A."/>
            <person name="MacDonald P."/>
            <person name="Magnisalis V."/>
            <person name="Maru K."/>
            <person name="Matthews C."/>
            <person name="McCusker W."/>
            <person name="McDonough S."/>
            <person name="Mehta T."/>
            <person name="Meldrim J."/>
            <person name="Meneus L."/>
            <person name="Mihai O."/>
            <person name="Mihalev A."/>
            <person name="Mihova T."/>
            <person name="Mittelman R."/>
            <person name="Mlenga V."/>
            <person name="Montmayeur A."/>
            <person name="Mulrain L."/>
            <person name="Navidi A."/>
            <person name="Naylor J."/>
            <person name="Negash T."/>
            <person name="Nguyen T."/>
            <person name="Nguyen N."/>
            <person name="Nicol R."/>
            <person name="Norbu C."/>
            <person name="Norbu N."/>
            <person name="Novod N."/>
            <person name="O'Neill B."/>
            <person name="Osman S."/>
            <person name="Markiewicz E."/>
            <person name="Oyono O.L."/>
            <person name="Patti C."/>
            <person name="Phunkhang P."/>
            <person name="Pierre F."/>
            <person name="Priest M."/>
            <person name="Raghuraman S."/>
            <person name="Rege F."/>
            <person name="Reyes R."/>
            <person name="Rise C."/>
            <person name="Rogov P."/>
            <person name="Ross K."/>
            <person name="Ryan E."/>
            <person name="Settipalli S."/>
            <person name="Shea T."/>
            <person name="Sherpa N."/>
            <person name="Shi L."/>
            <person name="Shih D."/>
            <person name="Sparrow T."/>
            <person name="Spaulding J."/>
            <person name="Stalker J."/>
            <person name="Stange-Thomann N."/>
            <person name="Stavropoulos S."/>
            <person name="Stone C."/>
            <person name="Strader C."/>
            <person name="Tesfaye S."/>
            <person name="Thomson T."/>
            <person name="Thoulutsang Y."/>
            <person name="Thoulutsang D."/>
            <person name="Topham K."/>
            <person name="Topping I."/>
            <person name="Tsamla T."/>
            <person name="Vassiliev H."/>
            <person name="Vo A."/>
            <person name="Wangchuk T."/>
            <person name="Wangdi T."/>
            <person name="Weiand M."/>
            <person name="Wilkinson J."/>
            <person name="Wilson A."/>
            <person name="Yadav S."/>
            <person name="Young G."/>
            <person name="Yu Q."/>
            <person name="Zembek L."/>
            <person name="Zhong D."/>
            <person name="Zimmer A."/>
            <person name="Zwirko Z."/>
            <person name="Jaffe D.B."/>
            <person name="Alvarez P."/>
            <person name="Brockman W."/>
            <person name="Butler J."/>
            <person name="Chin C."/>
            <person name="Gnerre S."/>
            <person name="Grabherr M."/>
            <person name="Kleber M."/>
            <person name="Mauceli E."/>
            <person name="MacCallum I."/>
        </authorList>
    </citation>
    <scope>NUCLEOTIDE SEQUENCE [LARGE SCALE GENOMIC DNA]</scope>
    <source>
        <strain evidence="15">Tucson 14030-0811.24</strain>
    </source>
</reference>
<keyword evidence="3 11" id="KW-0816">Tricarboxylic acid cycle</keyword>
<evidence type="ECO:0000256" key="4">
    <source>
        <dbReference type="ARBA" id="ARBA00023002"/>
    </source>
</evidence>
<organism evidence="14 15">
    <name type="scientific">Drosophila willistoni</name>
    <name type="common">Fruit fly</name>
    <dbReference type="NCBI Taxonomy" id="7260"/>
    <lineage>
        <taxon>Eukaryota</taxon>
        <taxon>Metazoa</taxon>
        <taxon>Ecdysozoa</taxon>
        <taxon>Arthropoda</taxon>
        <taxon>Hexapoda</taxon>
        <taxon>Insecta</taxon>
        <taxon>Pterygota</taxon>
        <taxon>Neoptera</taxon>
        <taxon>Endopterygota</taxon>
        <taxon>Diptera</taxon>
        <taxon>Brachycera</taxon>
        <taxon>Muscomorpha</taxon>
        <taxon>Ephydroidea</taxon>
        <taxon>Drosophilidae</taxon>
        <taxon>Drosophila</taxon>
        <taxon>Sophophora</taxon>
    </lineage>
</organism>
<dbReference type="InterPro" id="IPR036291">
    <property type="entry name" value="NAD(P)-bd_dom_sf"/>
</dbReference>
<gene>
    <name evidence="14" type="primary">Dwil\GK22161</name>
    <name evidence="14" type="ORF">Dwil_GK22161</name>
</gene>
<keyword evidence="4 10" id="KW-0560">Oxidoreductase</keyword>
<dbReference type="Gene3D" id="3.40.50.720">
    <property type="entry name" value="NAD(P)-binding Rossmann-like Domain"/>
    <property type="match status" value="1"/>
</dbReference>
<dbReference type="InterPro" id="IPR001236">
    <property type="entry name" value="Lactate/malate_DH_N"/>
</dbReference>
<feature type="domain" description="Lactate/malate dehydrogenase N-terminal" evidence="12">
    <location>
        <begin position="25"/>
        <end position="167"/>
    </location>
</feature>
<dbReference type="InterPro" id="IPR022383">
    <property type="entry name" value="Lactate/malate_DH_C"/>
</dbReference>
<feature type="binding site" evidence="8">
    <location>
        <position position="141"/>
    </location>
    <ligand>
        <name>substrate</name>
    </ligand>
</feature>
<evidence type="ECO:0000256" key="1">
    <source>
        <dbReference type="ARBA" id="ARBA00008824"/>
    </source>
</evidence>
<evidence type="ECO:0000256" key="7">
    <source>
        <dbReference type="PIRSR" id="PIRSR000102-1"/>
    </source>
</evidence>
<evidence type="ECO:0000256" key="2">
    <source>
        <dbReference type="ARBA" id="ARBA00011738"/>
    </source>
</evidence>
<dbReference type="GO" id="GO:0005739">
    <property type="term" value="C:mitochondrion"/>
    <property type="evidence" value="ECO:0007669"/>
    <property type="project" value="TreeGrafter"/>
</dbReference>
<dbReference type="InterPro" id="IPR015955">
    <property type="entry name" value="Lactate_DH/Glyco_Ohase_4_C"/>
</dbReference>
<dbReference type="KEGG" id="dwi:6643427"/>
<dbReference type="eggNOG" id="KOG1494">
    <property type="taxonomic scope" value="Eukaryota"/>
</dbReference>
<dbReference type="PIRSF" id="PIRSF000102">
    <property type="entry name" value="Lac_mal_DH"/>
    <property type="match status" value="1"/>
</dbReference>
<keyword evidence="5 9" id="KW-0520">NAD</keyword>
<evidence type="ECO:0000313" key="15">
    <source>
        <dbReference type="Proteomes" id="UP000007798"/>
    </source>
</evidence>
<feature type="binding site" evidence="9">
    <location>
        <begin position="139"/>
        <end position="141"/>
    </location>
    <ligand>
        <name>NAD(+)</name>
        <dbReference type="ChEBI" id="CHEBI:57540"/>
    </ligand>
</feature>
<dbReference type="SUPFAM" id="SSF56327">
    <property type="entry name" value="LDH C-terminal domain-like"/>
    <property type="match status" value="1"/>
</dbReference>
<dbReference type="HOGENOM" id="CLU_047181_1_0_1"/>
<dbReference type="Pfam" id="PF02866">
    <property type="entry name" value="Ldh_1_C"/>
    <property type="match status" value="1"/>
</dbReference>
<dbReference type="InterPro" id="IPR001252">
    <property type="entry name" value="Malate_DH_AS"/>
</dbReference>
<evidence type="ECO:0000256" key="5">
    <source>
        <dbReference type="ARBA" id="ARBA00023027"/>
    </source>
</evidence>
<dbReference type="CDD" id="cd01337">
    <property type="entry name" value="MDH_glyoxysomal_mitochondrial"/>
    <property type="match status" value="1"/>
</dbReference>
<feature type="binding site" evidence="9">
    <location>
        <position position="250"/>
    </location>
    <ligand>
        <name>NAD(+)</name>
        <dbReference type="ChEBI" id="CHEBI:57540"/>
    </ligand>
</feature>
<dbReference type="Pfam" id="PF00056">
    <property type="entry name" value="Ldh_1_N"/>
    <property type="match status" value="1"/>
</dbReference>
<dbReference type="FunFam" id="3.40.50.720:FF:000268">
    <property type="entry name" value="Malate dehydrogenase"/>
    <property type="match status" value="1"/>
</dbReference>
<dbReference type="PANTHER" id="PTHR11540">
    <property type="entry name" value="MALATE AND LACTATE DEHYDROGENASE"/>
    <property type="match status" value="1"/>
</dbReference>
<dbReference type="GO" id="GO:0006108">
    <property type="term" value="P:malate metabolic process"/>
    <property type="evidence" value="ECO:0007669"/>
    <property type="project" value="InterPro"/>
</dbReference>
<evidence type="ECO:0000256" key="9">
    <source>
        <dbReference type="PIRSR" id="PIRSR000102-3"/>
    </source>
</evidence>
<feature type="binding site" evidence="8">
    <location>
        <position position="109"/>
    </location>
    <ligand>
        <name>substrate</name>
    </ligand>
</feature>
<dbReference type="Gene3D" id="3.90.110.10">
    <property type="entry name" value="Lactate dehydrogenase/glycoside hydrolase, family 4, C-terminal"/>
    <property type="match status" value="1"/>
</dbReference>
<dbReference type="InterPro" id="IPR010097">
    <property type="entry name" value="Malate_DH_type1"/>
</dbReference>
<comment type="subunit">
    <text evidence="2">Homodimer.</text>
</comment>
<dbReference type="OrthoDB" id="4069699at2759"/>
<evidence type="ECO:0000259" key="12">
    <source>
        <dbReference type="Pfam" id="PF00056"/>
    </source>
</evidence>
<dbReference type="SUPFAM" id="SSF51735">
    <property type="entry name" value="NAD(P)-binding Rossmann-fold domains"/>
    <property type="match status" value="1"/>
</dbReference>
<evidence type="ECO:0000256" key="10">
    <source>
        <dbReference type="RuleBase" id="RU003369"/>
    </source>
</evidence>
<feature type="active site" description="Proton acceptor" evidence="7">
    <location>
        <position position="199"/>
    </location>
</feature>